<keyword evidence="1" id="KW-0732">Signal</keyword>
<reference evidence="2" key="1">
    <citation type="journal article" date="2022" name="ISME J.">
        <title>Identification of active gaseous-alkane degraders at natural gas seeps.</title>
        <authorList>
            <person name="Farhan Ul Haque M."/>
            <person name="Hernandez M."/>
            <person name="Crombie A.T."/>
            <person name="Murrell J.C."/>
        </authorList>
    </citation>
    <scope>NUCLEOTIDE SEQUENCE</scope>
    <source>
        <strain evidence="2">PC2</strain>
    </source>
</reference>
<feature type="signal peptide" evidence="1">
    <location>
        <begin position="1"/>
        <end position="22"/>
    </location>
</feature>
<dbReference type="PROSITE" id="PS51257">
    <property type="entry name" value="PROKAR_LIPOPROTEIN"/>
    <property type="match status" value="1"/>
</dbReference>
<evidence type="ECO:0000313" key="3">
    <source>
        <dbReference type="Proteomes" id="UP001139104"/>
    </source>
</evidence>
<gene>
    <name evidence="2" type="ORF">K2U94_14750</name>
</gene>
<dbReference type="EMBL" id="JAIVFP010000001">
    <property type="protein sequence ID" value="MCI4684002.1"/>
    <property type="molecule type" value="Genomic_DNA"/>
</dbReference>
<evidence type="ECO:0000256" key="1">
    <source>
        <dbReference type="SAM" id="SignalP"/>
    </source>
</evidence>
<comment type="caution">
    <text evidence="2">The sequence shown here is derived from an EMBL/GenBank/DDBJ whole genome shotgun (WGS) entry which is preliminary data.</text>
</comment>
<accession>A0ABS9Z9X8</accession>
<sequence>MKPSLRLFFSVSLLLTLGACNANRPAPEVQIPQPPVETAVRVTPRAPTEGGCAAEIARYRGIVDHDAATGNVEASVSTQIHTEIGEAERACTAGDQLRAKYLLRASKERHGYPQG</sequence>
<name>A0ABS9Z9X8_9HYPH</name>
<protein>
    <recommendedName>
        <fullName evidence="4">Lipoprotein</fullName>
    </recommendedName>
</protein>
<dbReference type="RefSeq" id="WP_243067917.1">
    <property type="nucleotide sequence ID" value="NZ_JAIVFK010000045.1"/>
</dbReference>
<evidence type="ECO:0008006" key="4">
    <source>
        <dbReference type="Google" id="ProtNLM"/>
    </source>
</evidence>
<feature type="chain" id="PRO_5045169390" description="Lipoprotein" evidence="1">
    <location>
        <begin position="23"/>
        <end position="115"/>
    </location>
</feature>
<evidence type="ECO:0000313" key="2">
    <source>
        <dbReference type="EMBL" id="MCI4684002.1"/>
    </source>
</evidence>
<keyword evidence="3" id="KW-1185">Reference proteome</keyword>
<organism evidence="2 3">
    <name type="scientific">Candidatus Rhodoblastus alkanivorans</name>
    <dbReference type="NCBI Taxonomy" id="2954117"/>
    <lineage>
        <taxon>Bacteria</taxon>
        <taxon>Pseudomonadati</taxon>
        <taxon>Pseudomonadota</taxon>
        <taxon>Alphaproteobacteria</taxon>
        <taxon>Hyphomicrobiales</taxon>
        <taxon>Rhodoblastaceae</taxon>
        <taxon>Rhodoblastus</taxon>
    </lineage>
</organism>
<dbReference type="Proteomes" id="UP001139104">
    <property type="component" value="Unassembled WGS sequence"/>
</dbReference>
<proteinExistence type="predicted"/>